<evidence type="ECO:0000256" key="2">
    <source>
        <dbReference type="SAM" id="MobiDB-lite"/>
    </source>
</evidence>
<keyword evidence="4" id="KW-1185">Reference proteome</keyword>
<accession>A0A078A5I4</accession>
<organism evidence="3 4">
    <name type="scientific">Stylonychia lemnae</name>
    <name type="common">Ciliate</name>
    <dbReference type="NCBI Taxonomy" id="5949"/>
    <lineage>
        <taxon>Eukaryota</taxon>
        <taxon>Sar</taxon>
        <taxon>Alveolata</taxon>
        <taxon>Ciliophora</taxon>
        <taxon>Intramacronucleata</taxon>
        <taxon>Spirotrichea</taxon>
        <taxon>Stichotrichia</taxon>
        <taxon>Sporadotrichida</taxon>
        <taxon>Oxytrichidae</taxon>
        <taxon>Stylonychinae</taxon>
        <taxon>Stylonychia</taxon>
    </lineage>
</organism>
<feature type="coiled-coil region" evidence="1">
    <location>
        <begin position="141"/>
        <end position="232"/>
    </location>
</feature>
<sequence length="913" mass="106807">MLVTFYILTLQFFNQISILGSSDFELNWFDFETRMRKLVYELLQPTVQRSHEDREILYNSKKSLMNHQQRLEEIEYSLFKSTEKTTVFDQIYMKMAEMEQDRKSDQAKTDHHLEGFMNIINEVKFHTKNVCTAQDQQQIINSKFREELDHVSKNIAETKETFISRSQKDFNKLNKNLEQLSRKASQIQVHQDTLDLMTNAFESRLDSLKALLEQYKSEYEQIQFDIQKFNSTKLTQNEFEEKYHHIMDKFDQVMKSLDMKDNQISTIENFIEKYVPIRVQSQISEILNEVITGKQKEVLEEIEKRKFDELHQILLLDNGMADLIQQIKNMNADLGFIEEAQNEDSIEQELKVINDDQQEDKSNKSFFSRQGPEIQIALLSPHSTLSGSKKILSKLHVAQILQNERRRQSAINFLQQQIAFLIQQNNLMNGEDEKMSQRTDNIGFNSSKITGATQEQFEDLQKQIRQIKVEHQIQNLLKKNTYQAEQMGDKIKEQLDKTQLEIKKEINETREYVNQLHQDLDILNKKRKGDVHKILKQVVDENLRSDEIKKMFTRYEASIENLAKVVSCIVEFNSLRNLRNTEFASSNLQPTIQKPFPSSIVIDQNICDPGQKKVNFNITADKQRLNSNENLPQPERDTSYFELKQLPSTSHQTSRNLSSNDTVGYLNKHRLQKLAPVNRSINQKINDIKSFFEESATVRTFDFQKRVRHPNQRLVHSFHDTQSKTTYEESSTHTYNYRNRRLSQQDVKQMLDILIQKCQEIILANNYPFKEKNLTTSKIFKDLYDYHFMHLNKGETQLPMSSGDDNSKMMHFNTSNSYDESHMKSILNIQELAGNSSPDGGVTTHASQTFMSGKFSHNNTTINNAGGNFGVRVFLDTNQSGLKKQEMRALIKTSDQRRDTKIQAESTLNSQRL</sequence>
<evidence type="ECO:0000313" key="3">
    <source>
        <dbReference type="EMBL" id="CDW77434.1"/>
    </source>
</evidence>
<keyword evidence="1" id="KW-0175">Coiled coil</keyword>
<feature type="coiled-coil region" evidence="1">
    <location>
        <begin position="488"/>
        <end position="526"/>
    </location>
</feature>
<proteinExistence type="predicted"/>
<protein>
    <submittedName>
        <fullName evidence="3">Uncharacterized protein</fullName>
    </submittedName>
</protein>
<gene>
    <name evidence="3" type="primary">Contig15757.g16792</name>
    <name evidence="3" type="ORF">STYLEM_6395</name>
</gene>
<feature type="compositionally biased region" description="Polar residues" evidence="2">
    <location>
        <begin position="903"/>
        <end position="913"/>
    </location>
</feature>
<dbReference type="AlphaFoldDB" id="A0A078A5I4"/>
<evidence type="ECO:0000313" key="4">
    <source>
        <dbReference type="Proteomes" id="UP000039865"/>
    </source>
</evidence>
<feature type="compositionally biased region" description="Basic and acidic residues" evidence="2">
    <location>
        <begin position="893"/>
        <end position="902"/>
    </location>
</feature>
<reference evidence="3 4" key="1">
    <citation type="submission" date="2014-06" db="EMBL/GenBank/DDBJ databases">
        <authorList>
            <person name="Swart Estienne"/>
        </authorList>
    </citation>
    <scope>NUCLEOTIDE SEQUENCE [LARGE SCALE GENOMIC DNA]</scope>
    <source>
        <strain evidence="3 4">130c</strain>
    </source>
</reference>
<dbReference type="EMBL" id="CCKQ01006144">
    <property type="protein sequence ID" value="CDW77434.1"/>
    <property type="molecule type" value="Genomic_DNA"/>
</dbReference>
<dbReference type="Proteomes" id="UP000039865">
    <property type="component" value="Unassembled WGS sequence"/>
</dbReference>
<name>A0A078A5I4_STYLE</name>
<dbReference type="InParanoid" id="A0A078A5I4"/>
<dbReference type="OrthoDB" id="299584at2759"/>
<feature type="region of interest" description="Disordered" evidence="2">
    <location>
        <begin position="893"/>
        <end position="913"/>
    </location>
</feature>
<evidence type="ECO:0000256" key="1">
    <source>
        <dbReference type="SAM" id="Coils"/>
    </source>
</evidence>